<gene>
    <name evidence="1" type="ORF">RchiOBHm_Chr4g0425901</name>
</gene>
<dbReference type="EMBL" id="PDCK01000042">
    <property type="protein sequence ID" value="PRQ39500.1"/>
    <property type="molecule type" value="Genomic_DNA"/>
</dbReference>
<proteinExistence type="predicted"/>
<dbReference type="AlphaFoldDB" id="A0A2P6QZ93"/>
<reference evidence="1 2" key="1">
    <citation type="journal article" date="2018" name="Nat. Genet.">
        <title>The Rosa genome provides new insights in the design of modern roses.</title>
        <authorList>
            <person name="Bendahmane M."/>
        </authorList>
    </citation>
    <scope>NUCLEOTIDE SEQUENCE [LARGE SCALE GENOMIC DNA]</scope>
    <source>
        <strain evidence="2">cv. Old Blush</strain>
    </source>
</reference>
<keyword evidence="2" id="KW-1185">Reference proteome</keyword>
<comment type="caution">
    <text evidence="1">The sequence shown here is derived from an EMBL/GenBank/DDBJ whole genome shotgun (WGS) entry which is preliminary data.</text>
</comment>
<organism evidence="1 2">
    <name type="scientific">Rosa chinensis</name>
    <name type="common">China rose</name>
    <dbReference type="NCBI Taxonomy" id="74649"/>
    <lineage>
        <taxon>Eukaryota</taxon>
        <taxon>Viridiplantae</taxon>
        <taxon>Streptophyta</taxon>
        <taxon>Embryophyta</taxon>
        <taxon>Tracheophyta</taxon>
        <taxon>Spermatophyta</taxon>
        <taxon>Magnoliopsida</taxon>
        <taxon>eudicotyledons</taxon>
        <taxon>Gunneridae</taxon>
        <taxon>Pentapetalae</taxon>
        <taxon>rosids</taxon>
        <taxon>fabids</taxon>
        <taxon>Rosales</taxon>
        <taxon>Rosaceae</taxon>
        <taxon>Rosoideae</taxon>
        <taxon>Rosoideae incertae sedis</taxon>
        <taxon>Rosa</taxon>
    </lineage>
</organism>
<sequence length="55" mass="6003">MILKIYGVRKPDSSFVCSSIKCQFGGISVHGTHPYVVSPSPSSLSSFWEIVSRLS</sequence>
<accession>A0A2P6QZ93</accession>
<dbReference type="Proteomes" id="UP000238479">
    <property type="component" value="Chromosome 4"/>
</dbReference>
<protein>
    <submittedName>
        <fullName evidence="1">Uncharacterized protein</fullName>
    </submittedName>
</protein>
<dbReference type="Gramene" id="PRQ39500">
    <property type="protein sequence ID" value="PRQ39500"/>
    <property type="gene ID" value="RchiOBHm_Chr4g0425901"/>
</dbReference>
<name>A0A2P6QZ93_ROSCH</name>
<evidence type="ECO:0000313" key="2">
    <source>
        <dbReference type="Proteomes" id="UP000238479"/>
    </source>
</evidence>
<evidence type="ECO:0000313" key="1">
    <source>
        <dbReference type="EMBL" id="PRQ39500.1"/>
    </source>
</evidence>